<dbReference type="GO" id="GO:0016791">
    <property type="term" value="F:phosphatase activity"/>
    <property type="evidence" value="ECO:0007669"/>
    <property type="project" value="TreeGrafter"/>
</dbReference>
<dbReference type="EMBL" id="JAJCJK010000002">
    <property type="protein sequence ID" value="MCB6937138.1"/>
    <property type="molecule type" value="Genomic_DNA"/>
</dbReference>
<dbReference type="RefSeq" id="WP_012741538.1">
    <property type="nucleotide sequence ID" value="NZ_CP092643.1"/>
</dbReference>
<dbReference type="Gene3D" id="3.40.50.1000">
    <property type="entry name" value="HAD superfamily/HAD-like"/>
    <property type="match status" value="1"/>
</dbReference>
<dbReference type="InterPro" id="IPR006439">
    <property type="entry name" value="HAD-SF_hydro_IA"/>
</dbReference>
<keyword evidence="3 6" id="KW-0378">Hydrolase</keyword>
<dbReference type="InterPro" id="IPR000086">
    <property type="entry name" value="NUDIX_hydrolase_dom"/>
</dbReference>
<keyword evidence="2" id="KW-0479">Metal-binding</keyword>
<dbReference type="Gene3D" id="3.90.79.10">
    <property type="entry name" value="Nucleoside Triphosphate Pyrophosphohydrolase"/>
    <property type="match status" value="1"/>
</dbReference>
<evidence type="ECO:0000256" key="4">
    <source>
        <dbReference type="ARBA" id="ARBA00022842"/>
    </source>
</evidence>
<evidence type="ECO:0000313" key="8">
    <source>
        <dbReference type="Proteomes" id="UP000266698"/>
    </source>
</evidence>
<reference evidence="6" key="2">
    <citation type="submission" date="2021-10" db="EMBL/GenBank/DDBJ databases">
        <title>Collection of gut derived symbiotic bacterial strains cultured from healthy donors.</title>
        <authorList>
            <person name="Lin H."/>
            <person name="Littmann E."/>
            <person name="Kohout C."/>
            <person name="Pamer E.G."/>
        </authorList>
    </citation>
    <scope>NUCLEOTIDE SEQUENCE</scope>
    <source>
        <strain evidence="6">DFI.9.42</strain>
    </source>
</reference>
<dbReference type="InterPro" id="IPR014078">
    <property type="entry name" value="Nudix_YtkD"/>
</dbReference>
<evidence type="ECO:0000313" key="7">
    <source>
        <dbReference type="EMBL" id="RHL79167.1"/>
    </source>
</evidence>
<dbReference type="PROSITE" id="PS00893">
    <property type="entry name" value="NUDIX_BOX"/>
    <property type="match status" value="1"/>
</dbReference>
<gene>
    <name evidence="7" type="ORF">DW001_08010</name>
    <name evidence="6" type="ORF">LIZ56_01750</name>
</gene>
<dbReference type="NCBIfam" id="TIGR01509">
    <property type="entry name" value="HAD-SF-IA-v3"/>
    <property type="match status" value="1"/>
</dbReference>
<dbReference type="PANTHER" id="PTHR46470">
    <property type="entry name" value="N-ACYLNEURAMINATE-9-PHOSPHATASE"/>
    <property type="match status" value="1"/>
</dbReference>
<dbReference type="EMBL" id="QRPB01000008">
    <property type="protein sequence ID" value="RHL79167.1"/>
    <property type="molecule type" value="Genomic_DNA"/>
</dbReference>
<dbReference type="Pfam" id="PF00293">
    <property type="entry name" value="NUDIX"/>
    <property type="match status" value="1"/>
</dbReference>
<evidence type="ECO:0000256" key="3">
    <source>
        <dbReference type="ARBA" id="ARBA00022801"/>
    </source>
</evidence>
<dbReference type="PANTHER" id="PTHR46470:SF2">
    <property type="entry name" value="GLYCERALDEHYDE 3-PHOSPHATE PHOSPHATASE"/>
    <property type="match status" value="1"/>
</dbReference>
<reference evidence="7 8" key="1">
    <citation type="submission" date="2018-08" db="EMBL/GenBank/DDBJ databases">
        <title>A genome reference for cultivated species of the human gut microbiota.</title>
        <authorList>
            <person name="Zou Y."/>
            <person name="Xue W."/>
            <person name="Luo G."/>
        </authorList>
    </citation>
    <scope>NUCLEOTIDE SEQUENCE [LARGE SCALE GENOMIC DNA]</scope>
    <source>
        <strain evidence="7 8">AF36-2BH</strain>
    </source>
</reference>
<protein>
    <submittedName>
        <fullName evidence="6">HAD-IA family hydrolase</fullName>
    </submittedName>
    <submittedName>
        <fullName evidence="7">NUDIX domain-containing protein</fullName>
    </submittedName>
</protein>
<dbReference type="InterPro" id="IPR041492">
    <property type="entry name" value="HAD_2"/>
</dbReference>
<dbReference type="GO" id="GO:0044281">
    <property type="term" value="P:small molecule metabolic process"/>
    <property type="evidence" value="ECO:0007669"/>
    <property type="project" value="UniProtKB-ARBA"/>
</dbReference>
<dbReference type="InterPro" id="IPR023214">
    <property type="entry name" value="HAD_sf"/>
</dbReference>
<proteinExistence type="predicted"/>
<evidence type="ECO:0000256" key="1">
    <source>
        <dbReference type="ARBA" id="ARBA00001946"/>
    </source>
</evidence>
<dbReference type="InterPro" id="IPR036412">
    <property type="entry name" value="HAD-like_sf"/>
</dbReference>
<dbReference type="SUPFAM" id="SSF56784">
    <property type="entry name" value="HAD-like"/>
    <property type="match status" value="1"/>
</dbReference>
<dbReference type="Pfam" id="PF13419">
    <property type="entry name" value="HAD_2"/>
    <property type="match status" value="1"/>
</dbReference>
<dbReference type="SUPFAM" id="SSF55811">
    <property type="entry name" value="Nudix"/>
    <property type="match status" value="1"/>
</dbReference>
<dbReference type="Proteomes" id="UP001197684">
    <property type="component" value="Unassembled WGS sequence"/>
</dbReference>
<dbReference type="GO" id="GO:0046872">
    <property type="term" value="F:metal ion binding"/>
    <property type="evidence" value="ECO:0007669"/>
    <property type="project" value="UniProtKB-KW"/>
</dbReference>
<name>A0A396FSS5_9FIRM</name>
<comment type="cofactor">
    <cofactor evidence="1">
        <name>Mg(2+)</name>
        <dbReference type="ChEBI" id="CHEBI:18420"/>
    </cofactor>
</comment>
<dbReference type="Proteomes" id="UP000266698">
    <property type="component" value="Unassembled WGS sequence"/>
</dbReference>
<evidence type="ECO:0000259" key="5">
    <source>
        <dbReference type="PROSITE" id="PS51462"/>
    </source>
</evidence>
<dbReference type="AlphaFoldDB" id="A0A396FSS5"/>
<dbReference type="GeneID" id="86987518"/>
<evidence type="ECO:0000256" key="2">
    <source>
        <dbReference type="ARBA" id="ARBA00022723"/>
    </source>
</evidence>
<dbReference type="InterPro" id="IPR051400">
    <property type="entry name" value="HAD-like_hydrolase"/>
</dbReference>
<dbReference type="PROSITE" id="PS51462">
    <property type="entry name" value="NUDIX"/>
    <property type="match status" value="1"/>
</dbReference>
<dbReference type="CDD" id="cd04665">
    <property type="entry name" value="NUDIX_RppH"/>
    <property type="match status" value="1"/>
</dbReference>
<dbReference type="InterPro" id="IPR015797">
    <property type="entry name" value="NUDIX_hydrolase-like_dom_sf"/>
</dbReference>
<sequence length="348" mass="40280">MTKVNFYDSIDDSKLKFAVIIAKHNGKWVFCKHRERSTWEVPGGHREQGEDILETAKRELYEETGAINFEINPICIYSVTAPDNFDGKETFGKLFFAEIHTFEKDLHSEIEKIAIMNELPLNWTYPEIQPRLLEEARQRGFLPKKDEIKWLFFDVGSTLVDESRVYEDRMKKIAELSGITPQQIYENAISLYRRNKKGDLEIAKQLGIELPKWESQYEKLYTDSEDCLKGLSRNYEIGIIANQPLGTSERLENLGVRKYIDLIIASAEEGVSKPDRRIFEIALERSRCRPENAVMIGDRIDNDIVPAKQLGMKTIWIKQGFGSLWTVMDESEKADIEVNNLSDILNYL</sequence>
<dbReference type="SFLD" id="SFLDG01129">
    <property type="entry name" value="C1.5:_HAD__Beta-PGM__Phosphata"/>
    <property type="match status" value="1"/>
</dbReference>
<dbReference type="SFLD" id="SFLDS00003">
    <property type="entry name" value="Haloacid_Dehalogenase"/>
    <property type="match status" value="1"/>
</dbReference>
<dbReference type="NCBIfam" id="TIGR01549">
    <property type="entry name" value="HAD-SF-IA-v1"/>
    <property type="match status" value="1"/>
</dbReference>
<accession>A0A396FSS5</accession>
<dbReference type="InterPro" id="IPR020084">
    <property type="entry name" value="NUDIX_hydrolase_CS"/>
</dbReference>
<dbReference type="Gene3D" id="1.10.150.520">
    <property type="match status" value="1"/>
</dbReference>
<comment type="caution">
    <text evidence="7">The sequence shown here is derived from an EMBL/GenBank/DDBJ whole genome shotgun (WGS) entry which is preliminary data.</text>
</comment>
<evidence type="ECO:0000313" key="6">
    <source>
        <dbReference type="EMBL" id="MCB6937138.1"/>
    </source>
</evidence>
<feature type="domain" description="Nudix hydrolase" evidence="5">
    <location>
        <begin position="12"/>
        <end position="146"/>
    </location>
</feature>
<keyword evidence="4" id="KW-0460">Magnesium</keyword>
<organism evidence="7 8">
    <name type="scientific">Agathobacter rectalis</name>
    <dbReference type="NCBI Taxonomy" id="39491"/>
    <lineage>
        <taxon>Bacteria</taxon>
        <taxon>Bacillati</taxon>
        <taxon>Bacillota</taxon>
        <taxon>Clostridia</taxon>
        <taxon>Lachnospirales</taxon>
        <taxon>Lachnospiraceae</taxon>
        <taxon>Agathobacter</taxon>
    </lineage>
</organism>